<dbReference type="InterPro" id="IPR027363">
    <property type="entry name" value="M1Pi_N"/>
</dbReference>
<dbReference type="FunFam" id="3.40.50.10470:FF:000006">
    <property type="entry name" value="Methylthioribose-1-phosphate isomerase"/>
    <property type="match status" value="1"/>
</dbReference>
<evidence type="ECO:0008006" key="3">
    <source>
        <dbReference type="Google" id="ProtNLM"/>
    </source>
</evidence>
<evidence type="ECO:0000313" key="2">
    <source>
        <dbReference type="EMBL" id="GAG37979.1"/>
    </source>
</evidence>
<sequence length="237" mass="24993">NLIRDAMLEEAQAIHREDEALCAAIGHYAEPLIRDCSAVLTHCNAGALATTGIGTATAGMYLAHAAGHKFTVYCTETRPLLQGARLTAWELTAAGIDTVLITDSMAGQVMKEKRVQMVITGADCIAANGDAANKIGTYSLAVLAGHHGVPFYVAAPHSTFNLDIPSGDEITIEQRGEAEITEGFGRRTAPADVKTYCPAFDVTGAKLITAIITDKGIIQPVNEQNVSDLIAGTSQKQ</sequence>
<dbReference type="GO" id="GO:0046523">
    <property type="term" value="F:S-methyl-5-thioribose-1-phosphate isomerase activity"/>
    <property type="evidence" value="ECO:0007669"/>
    <property type="project" value="TreeGrafter"/>
</dbReference>
<dbReference type="InterPro" id="IPR011559">
    <property type="entry name" value="Initiation_fac_2B_a/b/d"/>
</dbReference>
<proteinExistence type="predicted"/>
<reference evidence="2" key="1">
    <citation type="journal article" date="2014" name="Front. Microbiol.">
        <title>High frequency of phylogenetically diverse reductive dehalogenase-homologous genes in deep subseafloor sedimentary metagenomes.</title>
        <authorList>
            <person name="Kawai M."/>
            <person name="Futagami T."/>
            <person name="Toyoda A."/>
            <person name="Takaki Y."/>
            <person name="Nishi S."/>
            <person name="Hori S."/>
            <person name="Arai W."/>
            <person name="Tsubouchi T."/>
            <person name="Morono Y."/>
            <person name="Uchiyama I."/>
            <person name="Ito T."/>
            <person name="Fujiyama A."/>
            <person name="Inagaki F."/>
            <person name="Takami H."/>
        </authorList>
    </citation>
    <scope>NUCLEOTIDE SEQUENCE</scope>
    <source>
        <strain evidence="2">Expedition CK06-06</strain>
    </source>
</reference>
<dbReference type="EMBL" id="BARS01040647">
    <property type="protein sequence ID" value="GAG37979.1"/>
    <property type="molecule type" value="Genomic_DNA"/>
</dbReference>
<dbReference type="InterPro" id="IPR000649">
    <property type="entry name" value="IF-2B-related"/>
</dbReference>
<dbReference type="InterPro" id="IPR037171">
    <property type="entry name" value="NagB/RpiA_transferase-like"/>
</dbReference>
<feature type="non-terminal residue" evidence="2">
    <location>
        <position position="1"/>
    </location>
</feature>
<dbReference type="AlphaFoldDB" id="X0X460"/>
<keyword evidence="1" id="KW-0413">Isomerase</keyword>
<dbReference type="Gene3D" id="3.40.50.10470">
    <property type="entry name" value="Translation initiation factor eif-2b, domain 2"/>
    <property type="match status" value="1"/>
</dbReference>
<dbReference type="SUPFAM" id="SSF100950">
    <property type="entry name" value="NagB/RpiA/CoA transferase-like"/>
    <property type="match status" value="1"/>
</dbReference>
<accession>X0X460</accession>
<dbReference type="Pfam" id="PF01008">
    <property type="entry name" value="IF-2B"/>
    <property type="match status" value="1"/>
</dbReference>
<comment type="caution">
    <text evidence="2">The sequence shown here is derived from an EMBL/GenBank/DDBJ whole genome shotgun (WGS) entry which is preliminary data.</text>
</comment>
<gene>
    <name evidence="2" type="ORF">S01H1_61925</name>
</gene>
<name>X0X460_9ZZZZ</name>
<dbReference type="PANTHER" id="PTHR43475:SF1">
    <property type="entry name" value="METHYLTHIORIBOSE-1-PHOSPHATE ISOMERASE"/>
    <property type="match status" value="1"/>
</dbReference>
<dbReference type="InterPro" id="IPR042529">
    <property type="entry name" value="IF_2B-like_C"/>
</dbReference>
<dbReference type="NCBIfam" id="TIGR00524">
    <property type="entry name" value="eIF-2B_rel"/>
    <property type="match status" value="1"/>
</dbReference>
<organism evidence="2">
    <name type="scientific">marine sediment metagenome</name>
    <dbReference type="NCBI Taxonomy" id="412755"/>
    <lineage>
        <taxon>unclassified sequences</taxon>
        <taxon>metagenomes</taxon>
        <taxon>ecological metagenomes</taxon>
    </lineage>
</organism>
<dbReference type="Gene3D" id="1.20.120.420">
    <property type="entry name" value="translation initiation factor eif-2b, domain 1"/>
    <property type="match status" value="1"/>
</dbReference>
<protein>
    <recommendedName>
        <fullName evidence="3">S-methyl-5-thioribose-1-phosphate isomerase</fullName>
    </recommendedName>
</protein>
<dbReference type="NCBIfam" id="TIGR00512">
    <property type="entry name" value="salvage_mtnA"/>
    <property type="match status" value="1"/>
</dbReference>
<dbReference type="InterPro" id="IPR005251">
    <property type="entry name" value="IF-M1Pi"/>
</dbReference>
<dbReference type="PANTHER" id="PTHR43475">
    <property type="entry name" value="METHYLTHIORIBOSE-1-PHOSPHATE ISOMERASE"/>
    <property type="match status" value="1"/>
</dbReference>
<evidence type="ECO:0000256" key="1">
    <source>
        <dbReference type="ARBA" id="ARBA00023235"/>
    </source>
</evidence>
<dbReference type="GO" id="GO:0019509">
    <property type="term" value="P:L-methionine salvage from methylthioadenosine"/>
    <property type="evidence" value="ECO:0007669"/>
    <property type="project" value="TreeGrafter"/>
</dbReference>
<dbReference type="NCBIfam" id="NF004326">
    <property type="entry name" value="PRK05720.1"/>
    <property type="match status" value="1"/>
</dbReference>